<name>A0A9X3CI68_9VIBR</name>
<accession>A0A9X3CI68</accession>
<organism evidence="1 2">
    <name type="scientific">Vibrio paucivorans</name>
    <dbReference type="NCBI Taxonomy" id="2829489"/>
    <lineage>
        <taxon>Bacteria</taxon>
        <taxon>Pseudomonadati</taxon>
        <taxon>Pseudomonadota</taxon>
        <taxon>Gammaproteobacteria</taxon>
        <taxon>Vibrionales</taxon>
        <taxon>Vibrionaceae</taxon>
        <taxon>Vibrio</taxon>
    </lineage>
</organism>
<dbReference type="AlphaFoldDB" id="A0A9X3CI68"/>
<gene>
    <name evidence="1" type="ORF">MD483_20660</name>
</gene>
<comment type="caution">
    <text evidence="1">The sequence shown here is derived from an EMBL/GenBank/DDBJ whole genome shotgun (WGS) entry which is preliminary data.</text>
</comment>
<protein>
    <submittedName>
        <fullName evidence="1">Uncharacterized protein</fullName>
    </submittedName>
</protein>
<evidence type="ECO:0000313" key="2">
    <source>
        <dbReference type="Proteomes" id="UP001155586"/>
    </source>
</evidence>
<dbReference type="Proteomes" id="UP001155586">
    <property type="component" value="Unassembled WGS sequence"/>
</dbReference>
<evidence type="ECO:0000313" key="1">
    <source>
        <dbReference type="EMBL" id="MCW8336226.1"/>
    </source>
</evidence>
<dbReference type="RefSeq" id="WP_265689289.1">
    <property type="nucleotide sequence ID" value="NZ_JAKRRX010000196.1"/>
</dbReference>
<sequence length="48" mass="5793">MTKNTKTKKYVESNPTLKRVKGDVAAHQARKKIEQWKEQREFDKQFEL</sequence>
<proteinExistence type="predicted"/>
<dbReference type="EMBL" id="JAKRRX010000196">
    <property type="protein sequence ID" value="MCW8336226.1"/>
    <property type="molecule type" value="Genomic_DNA"/>
</dbReference>
<reference evidence="1" key="1">
    <citation type="submission" date="2022-02" db="EMBL/GenBank/DDBJ databases">
        <title>Vibrio sp. nov., a new bacterium isolated from Bohai sea, China.</title>
        <authorList>
            <person name="Yuan Y."/>
        </authorList>
    </citation>
    <scope>NUCLEOTIDE SEQUENCE</scope>
    <source>
        <strain evidence="1">DBSS07</strain>
    </source>
</reference>
<keyword evidence="2" id="KW-1185">Reference proteome</keyword>